<dbReference type="EMBL" id="VIIS01000538">
    <property type="protein sequence ID" value="KAF0307825.1"/>
    <property type="molecule type" value="Genomic_DNA"/>
</dbReference>
<dbReference type="OrthoDB" id="5406014at2759"/>
<evidence type="ECO:0000256" key="2">
    <source>
        <dbReference type="ARBA" id="ARBA00023043"/>
    </source>
</evidence>
<dbReference type="InterPro" id="IPR036770">
    <property type="entry name" value="Ankyrin_rpt-contain_sf"/>
</dbReference>
<dbReference type="SMART" id="SM00248">
    <property type="entry name" value="ANK"/>
    <property type="match status" value="3"/>
</dbReference>
<name>A0A6A4WLS5_AMPAM</name>
<dbReference type="PANTHER" id="PTHR24198:SF165">
    <property type="entry name" value="ANKYRIN REPEAT-CONTAINING PROTEIN-RELATED"/>
    <property type="match status" value="1"/>
</dbReference>
<dbReference type="Gene3D" id="1.25.40.20">
    <property type="entry name" value="Ankyrin repeat-containing domain"/>
    <property type="match status" value="2"/>
</dbReference>
<evidence type="ECO:0000313" key="6">
    <source>
        <dbReference type="Proteomes" id="UP000440578"/>
    </source>
</evidence>
<evidence type="ECO:0000313" key="5">
    <source>
        <dbReference type="EMBL" id="KAF0307825.1"/>
    </source>
</evidence>
<feature type="repeat" description="ANK" evidence="3">
    <location>
        <begin position="97"/>
        <end position="129"/>
    </location>
</feature>
<sequence length="346" mass="37842">MTPQHRRQAFGMPRQGRGKVMMSSVHDQFMSACVQRNEARFRELVNRVRLIGSKETVNQTDPGGRTPLSHLCGHGSHRCVEDFARLKLVDVNLGDKDGNTPLHYAAQAGHSEVVDVLLSKFEGIEVDARNRLGITPLIKACVTGKQKCVQILLDKVVTNGELSTGTAAEPDPDTGPESEVDPCFQPTAVETCPCPDLSEDSGIGPDSVKNSGPEQDCDAILHPESTTEVPESSGCQESRLLQWFSESDLTREPAWLRERHTALTGGGTPSRRASLPNRPNIYRPVEPATWRTKLEVPAIRVREVEAPVDPVIVQYGDPVPPDQLAVQPNKVKTLCLPGMGKGFAYE</sequence>
<keyword evidence="2 3" id="KW-0040">ANK repeat</keyword>
<comment type="caution">
    <text evidence="5">The sequence shown here is derived from an EMBL/GenBank/DDBJ whole genome shotgun (WGS) entry which is preliminary data.</text>
</comment>
<dbReference type="AlphaFoldDB" id="A0A6A4WLS5"/>
<keyword evidence="6" id="KW-1185">Reference proteome</keyword>
<dbReference type="Pfam" id="PF12796">
    <property type="entry name" value="Ank_2"/>
    <property type="match status" value="1"/>
</dbReference>
<gene>
    <name evidence="5" type="primary">Ankrd33_1</name>
    <name evidence="5" type="ORF">FJT64_020884</name>
</gene>
<evidence type="ECO:0000256" key="3">
    <source>
        <dbReference type="PROSITE-ProRule" id="PRU00023"/>
    </source>
</evidence>
<dbReference type="InterPro" id="IPR002110">
    <property type="entry name" value="Ankyrin_rpt"/>
</dbReference>
<dbReference type="PROSITE" id="PS50297">
    <property type="entry name" value="ANK_REP_REGION"/>
    <property type="match status" value="1"/>
</dbReference>
<proteinExistence type="predicted"/>
<reference evidence="5 6" key="1">
    <citation type="submission" date="2019-07" db="EMBL/GenBank/DDBJ databases">
        <title>Draft genome assembly of a fouling barnacle, Amphibalanus amphitrite (Darwin, 1854): The first reference genome for Thecostraca.</title>
        <authorList>
            <person name="Kim W."/>
        </authorList>
    </citation>
    <scope>NUCLEOTIDE SEQUENCE [LARGE SCALE GENOMIC DNA]</scope>
    <source>
        <strain evidence="5">SNU_AA5</strain>
        <tissue evidence="5">Soma without cirri and trophi</tissue>
    </source>
</reference>
<keyword evidence="1" id="KW-0677">Repeat</keyword>
<dbReference type="PROSITE" id="PS50088">
    <property type="entry name" value="ANK_REPEAT"/>
    <property type="match status" value="1"/>
</dbReference>
<keyword evidence="5" id="KW-0675">Receptor</keyword>
<dbReference type="PANTHER" id="PTHR24198">
    <property type="entry name" value="ANKYRIN REPEAT AND PROTEIN KINASE DOMAIN-CONTAINING PROTEIN"/>
    <property type="match status" value="1"/>
</dbReference>
<dbReference type="Proteomes" id="UP000440578">
    <property type="component" value="Unassembled WGS sequence"/>
</dbReference>
<organism evidence="5 6">
    <name type="scientific">Amphibalanus amphitrite</name>
    <name type="common">Striped barnacle</name>
    <name type="synonym">Balanus amphitrite</name>
    <dbReference type="NCBI Taxonomy" id="1232801"/>
    <lineage>
        <taxon>Eukaryota</taxon>
        <taxon>Metazoa</taxon>
        <taxon>Ecdysozoa</taxon>
        <taxon>Arthropoda</taxon>
        <taxon>Crustacea</taxon>
        <taxon>Multicrustacea</taxon>
        <taxon>Cirripedia</taxon>
        <taxon>Thoracica</taxon>
        <taxon>Thoracicalcarea</taxon>
        <taxon>Balanomorpha</taxon>
        <taxon>Balanoidea</taxon>
        <taxon>Balanidae</taxon>
        <taxon>Amphibalaninae</taxon>
        <taxon>Amphibalanus</taxon>
    </lineage>
</organism>
<accession>A0A6A4WLS5</accession>
<dbReference type="SUPFAM" id="SSF48403">
    <property type="entry name" value="Ankyrin repeat"/>
    <property type="match status" value="1"/>
</dbReference>
<protein>
    <submittedName>
        <fullName evidence="5">Photoreceptor ankyrin repeat protein</fullName>
    </submittedName>
</protein>
<feature type="region of interest" description="Disordered" evidence="4">
    <location>
        <begin position="162"/>
        <end position="219"/>
    </location>
</feature>
<evidence type="ECO:0000256" key="4">
    <source>
        <dbReference type="SAM" id="MobiDB-lite"/>
    </source>
</evidence>
<feature type="compositionally biased region" description="Acidic residues" evidence="4">
    <location>
        <begin position="170"/>
        <end position="180"/>
    </location>
</feature>
<evidence type="ECO:0000256" key="1">
    <source>
        <dbReference type="ARBA" id="ARBA00022737"/>
    </source>
</evidence>